<feature type="compositionally biased region" description="Basic and acidic residues" evidence="9">
    <location>
        <begin position="23"/>
        <end position="41"/>
    </location>
</feature>
<dbReference type="RefSeq" id="XP_004364887.2">
    <property type="nucleotide sequence ID" value="XM_004364830.2"/>
</dbReference>
<dbReference type="InterPro" id="IPR000198">
    <property type="entry name" value="RhoGAP_dom"/>
</dbReference>
<dbReference type="PROSITE" id="PS51741">
    <property type="entry name" value="F_BAR"/>
    <property type="match status" value="1"/>
</dbReference>
<dbReference type="PROSITE" id="PS50081">
    <property type="entry name" value="ZF_DAG_PE_2"/>
    <property type="match status" value="1"/>
</dbReference>
<dbReference type="Gene3D" id="1.10.555.10">
    <property type="entry name" value="Rho GTPase activation protein"/>
    <property type="match status" value="1"/>
</dbReference>
<dbReference type="SMART" id="SM00109">
    <property type="entry name" value="C1"/>
    <property type="match status" value="1"/>
</dbReference>
<dbReference type="EMBL" id="KE346360">
    <property type="protein sequence ID" value="KJE88353.1"/>
    <property type="molecule type" value="Genomic_DNA"/>
</dbReference>
<evidence type="ECO:0000259" key="12">
    <source>
        <dbReference type="PROSITE" id="PS50238"/>
    </source>
</evidence>
<evidence type="ECO:0000259" key="13">
    <source>
        <dbReference type="PROSITE" id="PS50865"/>
    </source>
</evidence>
<dbReference type="SMART" id="SM00326">
    <property type="entry name" value="SH3"/>
    <property type="match status" value="1"/>
</dbReference>
<evidence type="ECO:0000313" key="15">
    <source>
        <dbReference type="EMBL" id="KJE88353.1"/>
    </source>
</evidence>
<evidence type="ECO:0000259" key="14">
    <source>
        <dbReference type="PROSITE" id="PS51741"/>
    </source>
</evidence>
<dbReference type="PANTHER" id="PTHR15228:SF25">
    <property type="entry name" value="F-BAR DOMAIN-CONTAINING PROTEIN"/>
    <property type="match status" value="1"/>
</dbReference>
<proteinExistence type="predicted"/>
<organism evidence="15 16">
    <name type="scientific">Capsaspora owczarzaki (strain ATCC 30864)</name>
    <dbReference type="NCBI Taxonomy" id="595528"/>
    <lineage>
        <taxon>Eukaryota</taxon>
        <taxon>Filasterea</taxon>
        <taxon>Capsaspora</taxon>
    </lineage>
</organism>
<feature type="region of interest" description="Disordered" evidence="9">
    <location>
        <begin position="1068"/>
        <end position="1223"/>
    </location>
</feature>
<dbReference type="Pfam" id="PF01753">
    <property type="entry name" value="zf-MYND"/>
    <property type="match status" value="1"/>
</dbReference>
<dbReference type="OrthoDB" id="79452at2759"/>
<feature type="compositionally biased region" description="Basic and acidic residues" evidence="9">
    <location>
        <begin position="1363"/>
        <end position="1442"/>
    </location>
</feature>
<evidence type="ECO:0000256" key="6">
    <source>
        <dbReference type="PROSITE-ProRule" id="PRU00134"/>
    </source>
</evidence>
<feature type="domain" description="Rho-GAP" evidence="12">
    <location>
        <begin position="741"/>
        <end position="924"/>
    </location>
</feature>
<gene>
    <name evidence="15" type="ORF">CAOG_000016</name>
</gene>
<dbReference type="GO" id="GO:0007165">
    <property type="term" value="P:signal transduction"/>
    <property type="evidence" value="ECO:0007669"/>
    <property type="project" value="InterPro"/>
</dbReference>
<feature type="compositionally biased region" description="Basic and acidic residues" evidence="9">
    <location>
        <begin position="1298"/>
        <end position="1353"/>
    </location>
</feature>
<keyword evidence="2" id="KW-0343">GTPase activation</keyword>
<dbReference type="GO" id="GO:0005096">
    <property type="term" value="F:GTPase activator activity"/>
    <property type="evidence" value="ECO:0007669"/>
    <property type="project" value="UniProtKB-KW"/>
</dbReference>
<dbReference type="InterPro" id="IPR002219">
    <property type="entry name" value="PKC_DAG/PE"/>
</dbReference>
<feature type="compositionally biased region" description="Polar residues" evidence="9">
    <location>
        <begin position="1243"/>
        <end position="1253"/>
    </location>
</feature>
<evidence type="ECO:0000256" key="5">
    <source>
        <dbReference type="ARBA" id="ARBA00022833"/>
    </source>
</evidence>
<dbReference type="PhylomeDB" id="A0A0D2WHR9"/>
<dbReference type="PROSITE" id="PS50002">
    <property type="entry name" value="SH3"/>
    <property type="match status" value="1"/>
</dbReference>
<feature type="domain" description="F-BAR" evidence="14">
    <location>
        <begin position="314"/>
        <end position="580"/>
    </location>
</feature>
<dbReference type="eggNOG" id="KOG1453">
    <property type="taxonomic scope" value="Eukaryota"/>
</dbReference>
<dbReference type="PROSITE" id="PS50865">
    <property type="entry name" value="ZF_MYND_2"/>
    <property type="match status" value="1"/>
</dbReference>
<evidence type="ECO:0000256" key="9">
    <source>
        <dbReference type="SAM" id="MobiDB-lite"/>
    </source>
</evidence>
<keyword evidence="16" id="KW-1185">Reference proteome</keyword>
<dbReference type="InterPro" id="IPR001452">
    <property type="entry name" value="SH3_domain"/>
</dbReference>
<dbReference type="GO" id="GO:0008270">
    <property type="term" value="F:zinc ion binding"/>
    <property type="evidence" value="ECO:0007669"/>
    <property type="project" value="UniProtKB-KW"/>
</dbReference>
<dbReference type="Pfam" id="PF14604">
    <property type="entry name" value="SH3_9"/>
    <property type="match status" value="1"/>
</dbReference>
<dbReference type="Proteomes" id="UP000008743">
    <property type="component" value="Unassembled WGS sequence"/>
</dbReference>
<evidence type="ECO:0000313" key="16">
    <source>
        <dbReference type="Proteomes" id="UP000008743"/>
    </source>
</evidence>
<evidence type="ECO:0000256" key="7">
    <source>
        <dbReference type="PROSITE-ProRule" id="PRU00192"/>
    </source>
</evidence>
<dbReference type="InterPro" id="IPR036028">
    <property type="entry name" value="SH3-like_dom_sf"/>
</dbReference>
<accession>A0A0D2WHR9</accession>
<feature type="compositionally biased region" description="Low complexity" evidence="9">
    <location>
        <begin position="1144"/>
        <end position="1153"/>
    </location>
</feature>
<keyword evidence="8" id="KW-0175">Coiled coil</keyword>
<feature type="domain" description="Phorbol-ester/DAG-type" evidence="11">
    <location>
        <begin position="659"/>
        <end position="705"/>
    </location>
</feature>
<dbReference type="Gene3D" id="6.10.140.2220">
    <property type="match status" value="1"/>
</dbReference>
<dbReference type="Pfam" id="PF00620">
    <property type="entry name" value="RhoGAP"/>
    <property type="match status" value="1"/>
</dbReference>
<keyword evidence="1 7" id="KW-0728">SH3 domain</keyword>
<evidence type="ECO:0000256" key="8">
    <source>
        <dbReference type="PROSITE-ProRule" id="PRU01077"/>
    </source>
</evidence>
<evidence type="ECO:0000259" key="10">
    <source>
        <dbReference type="PROSITE" id="PS50002"/>
    </source>
</evidence>
<feature type="compositionally biased region" description="Basic and acidic residues" evidence="9">
    <location>
        <begin position="1101"/>
        <end position="1127"/>
    </location>
</feature>
<dbReference type="InterPro" id="IPR031160">
    <property type="entry name" value="F_BAR_dom"/>
</dbReference>
<name>A0A0D2WHR9_CAPO3</name>
<dbReference type="SUPFAM" id="SSF48350">
    <property type="entry name" value="GTPase activation domain, GAP"/>
    <property type="match status" value="1"/>
</dbReference>
<dbReference type="InterPro" id="IPR046349">
    <property type="entry name" value="C1-like_sf"/>
</dbReference>
<dbReference type="InterPro" id="IPR027267">
    <property type="entry name" value="AH/BAR_dom_sf"/>
</dbReference>
<feature type="domain" description="MYND-type" evidence="13">
    <location>
        <begin position="1477"/>
        <end position="1513"/>
    </location>
</feature>
<feature type="region of interest" description="Disordered" evidence="9">
    <location>
        <begin position="937"/>
        <end position="967"/>
    </location>
</feature>
<feature type="region of interest" description="Disordered" evidence="9">
    <location>
        <begin position="712"/>
        <end position="733"/>
    </location>
</feature>
<keyword evidence="4 6" id="KW-0863">Zinc-finger</keyword>
<sequence length="1613" mass="178525">MGLFKKDSDAGSAPAAGGPSTPSKKELKEAKEREKANEKKKALISTPNVGSVVHTSSGGGAAAGGQQQIAGLGAALQRNASNASASTRPASGAAAFAASPSPSSAAAAHHVPDNRRSLALSARFDSSEDLTGVGLHEHVDVDNHEHLLALTNKVKEFSEQITAFGRLFPSEPNDQAKETVIVGVTNLHTLIKDISETFSFNLDDVLVHLKTLILATKQWAAGANPTDPQRPHNLNKVLQDMITVFARIVSEYMQGFATPEAESSAAAQYAAALPLATAGGTIPTTAPPALQHQASKLHVSGVLHDVDEEGNFFSSISQDKDLVGMLFMDGVEVLNARCKEWSSYTGELLSYLKSRVALEKEYSTKLAKLSSDTTATLNEKGWLNRSTMHTNTLAVLASHAGAAARRTEFSHQVVSKVIEPLHERQTEHDKSRKRIKEQWTKERKRLADTLAATDKAKKHFHDSSRNWEKSLLEKKKEEATPMRLKLDKRIKDEEEARAKCGAANDAYKQQLVVANKAVVDFEAFLRNVIRTLKILSETCEHKSKNTVGRLHQLEYVLVSPYEDEMISLIDHTKHINNVEDVARYVARQSAGQELKVESVEYEDFSLQQETAAYSGHERSGHLGTLPEQRGNHNATGGGLLQVPGLASSAMSGSTSAVNGHVFRRSDVPGRCAHCQKYAFFNSARCNICNITCHVGCGDHVVEMPCDRERSSSVSSIHAPAMRSASGTPSRRKGDKLSFFGSDLVSLARSGQPVPLVVLKCIADIERRGMDLVGIYRIAGQKSRIEELCERFEIERENIDVSQQPDEHVVAGVLKLFLRQLADPLIPFAAYSKFISVSETASTPAIKALVRSLPDAHYNTLRELMRHLHKVSRNCHVNMMRTDNLGIVFGPTLVRCKEESVDALLDMPKQVRIVELLITNYEDIFDDVSDETAARIARETKAAEEEEQERLRNERESEEKRAQAAKEAEELRAKQWQLDNERLEREQKRLQEERKQRMKEKRRSERESQYLDETADPLQAIIAATAPIVIEEDEDEAAARQEEDRATLRRRQEAEAAAAAAEMEAALKLKEEADRRRQKEAADRAAAAAAAAAEAEAAAQRQADEQAERERTERAERARREREAREAQEALEALEAEETKKREQAAAAAAAAAEAEAESRRQAEQKAAAERESQRKADEEARRRAEQEEEDARPAARQAAAEEAEREGKRKAKGSARLLPMLPSLRLLRSRRLRQLSFQEDDSSPSISRTQSILDESALPSLTEAELSNLSEADMQAELERRRVERKRQRELRAAAAAEAERQRADEEERERERQREERRRKRQSEAEMAAKLEQQEAENRRKKNEEDRRRREQEDAELLARVAAEKAAEKEAERQAELAAEEQRRIAAEERARKRREREEEERRELEALEKAKEERRRKAASDAESEAKRVADELERSRRTEAAAAEAAATAAAAAAASAPAASTPGSADTDPTSMMCVCGKTAKFRCTMCKSQYYCSRECQTSDWKTHKPACKRMSVAPDANAVAAATAKAAEEAEAAKKEAEATPAAAPAATGFKTAKALYDYEARSGTEISVKAGATVTIYSQVNNDWYHAGGADGSNGYLPASYLQMLD</sequence>
<evidence type="ECO:0000259" key="11">
    <source>
        <dbReference type="PROSITE" id="PS50081"/>
    </source>
</evidence>
<dbReference type="SUPFAM" id="SSF103657">
    <property type="entry name" value="BAR/IMD domain-like"/>
    <property type="match status" value="1"/>
</dbReference>
<evidence type="ECO:0000256" key="3">
    <source>
        <dbReference type="ARBA" id="ARBA00022723"/>
    </source>
</evidence>
<dbReference type="SMART" id="SM00324">
    <property type="entry name" value="RhoGAP"/>
    <property type="match status" value="1"/>
</dbReference>
<feature type="region of interest" description="Disordered" evidence="9">
    <location>
        <begin position="1"/>
        <end position="65"/>
    </location>
</feature>
<dbReference type="PROSITE" id="PS50238">
    <property type="entry name" value="RHOGAP"/>
    <property type="match status" value="1"/>
</dbReference>
<feature type="domain" description="SH3" evidence="10">
    <location>
        <begin position="1554"/>
        <end position="1613"/>
    </location>
</feature>
<dbReference type="InParanoid" id="A0A0D2WHR9"/>
<feature type="compositionally biased region" description="Low complexity" evidence="9">
    <location>
        <begin position="10"/>
        <end position="22"/>
    </location>
</feature>
<evidence type="ECO:0000256" key="2">
    <source>
        <dbReference type="ARBA" id="ARBA00022468"/>
    </source>
</evidence>
<feature type="region of interest" description="Disordered" evidence="9">
    <location>
        <begin position="990"/>
        <end position="1053"/>
    </location>
</feature>
<dbReference type="SUPFAM" id="SSF144232">
    <property type="entry name" value="HIT/MYND zinc finger-like"/>
    <property type="match status" value="1"/>
</dbReference>
<feature type="region of interest" description="Disordered" evidence="9">
    <location>
        <begin position="1236"/>
        <end position="1446"/>
    </location>
</feature>
<evidence type="ECO:0000256" key="1">
    <source>
        <dbReference type="ARBA" id="ARBA00022443"/>
    </source>
</evidence>
<dbReference type="SUPFAM" id="SSF50044">
    <property type="entry name" value="SH3-domain"/>
    <property type="match status" value="1"/>
</dbReference>
<dbReference type="STRING" id="595528.A0A0D2WHR9"/>
<feature type="compositionally biased region" description="Basic and acidic residues" evidence="9">
    <location>
        <begin position="1036"/>
        <end position="1053"/>
    </location>
</feature>
<dbReference type="CDD" id="cd20816">
    <property type="entry name" value="C1_GMIP-like"/>
    <property type="match status" value="1"/>
</dbReference>
<feature type="compositionally biased region" description="Basic and acidic residues" evidence="9">
    <location>
        <begin position="1156"/>
        <end position="1185"/>
    </location>
</feature>
<feature type="compositionally biased region" description="Polar residues" evidence="9">
    <location>
        <begin position="45"/>
        <end position="56"/>
    </location>
</feature>
<protein>
    <submittedName>
        <fullName evidence="15">Uncharacterized protein</fullName>
    </submittedName>
</protein>
<dbReference type="SUPFAM" id="SSF57889">
    <property type="entry name" value="Cysteine-rich domain"/>
    <property type="match status" value="1"/>
</dbReference>
<evidence type="ECO:0000256" key="4">
    <source>
        <dbReference type="ARBA" id="ARBA00022771"/>
    </source>
</evidence>
<feature type="compositionally biased region" description="Basic and acidic residues" evidence="9">
    <location>
        <begin position="1068"/>
        <end position="1082"/>
    </location>
</feature>
<reference evidence="16" key="1">
    <citation type="submission" date="2011-02" db="EMBL/GenBank/DDBJ databases">
        <title>The Genome Sequence of Capsaspora owczarzaki ATCC 30864.</title>
        <authorList>
            <person name="Russ C."/>
            <person name="Cuomo C."/>
            <person name="Burger G."/>
            <person name="Gray M.W."/>
            <person name="Holland P.W.H."/>
            <person name="King N."/>
            <person name="Lang F.B.F."/>
            <person name="Roger A.J."/>
            <person name="Ruiz-Trillo I."/>
            <person name="Young S.K."/>
            <person name="Zeng Q."/>
            <person name="Gargeya S."/>
            <person name="Alvarado L."/>
            <person name="Berlin A."/>
            <person name="Chapman S.B."/>
            <person name="Chen Z."/>
            <person name="Freedman E."/>
            <person name="Gellesch M."/>
            <person name="Goldberg J."/>
            <person name="Griggs A."/>
            <person name="Gujja S."/>
            <person name="Heilman E."/>
            <person name="Heiman D."/>
            <person name="Howarth C."/>
            <person name="Mehta T."/>
            <person name="Neiman D."/>
            <person name="Pearson M."/>
            <person name="Roberts A."/>
            <person name="Saif S."/>
            <person name="Shea T."/>
            <person name="Shenoy N."/>
            <person name="Sisk P."/>
            <person name="Stolte C."/>
            <person name="Sykes S."/>
            <person name="White J."/>
            <person name="Yandava C."/>
            <person name="Haas B."/>
            <person name="Nusbaum C."/>
            <person name="Birren B."/>
        </authorList>
    </citation>
    <scope>NUCLEOTIDE SEQUENCE</scope>
    <source>
        <strain evidence="16">ATCC 30864</strain>
    </source>
</reference>
<dbReference type="Gene3D" id="1.20.1270.60">
    <property type="entry name" value="Arfaptin homology (AH) domain/BAR domain"/>
    <property type="match status" value="1"/>
</dbReference>
<dbReference type="InterPro" id="IPR051025">
    <property type="entry name" value="RhoGAP"/>
</dbReference>
<feature type="compositionally biased region" description="Low complexity" evidence="9">
    <location>
        <begin position="1083"/>
        <end position="1100"/>
    </location>
</feature>
<dbReference type="InterPro" id="IPR008936">
    <property type="entry name" value="Rho_GTPase_activation_prot"/>
</dbReference>
<dbReference type="InterPro" id="IPR002893">
    <property type="entry name" value="Znf_MYND"/>
</dbReference>
<keyword evidence="5" id="KW-0862">Zinc</keyword>
<dbReference type="CDD" id="cd00174">
    <property type="entry name" value="SH3"/>
    <property type="match status" value="1"/>
</dbReference>
<dbReference type="Gene3D" id="2.30.30.40">
    <property type="entry name" value="SH3 Domains"/>
    <property type="match status" value="1"/>
</dbReference>
<dbReference type="PANTHER" id="PTHR15228">
    <property type="entry name" value="SPERMATHECAL PHYSIOLOGY VARIANT"/>
    <property type="match status" value="1"/>
</dbReference>
<keyword evidence="3" id="KW-0479">Metal-binding</keyword>
<dbReference type="CDD" id="cd00159">
    <property type="entry name" value="RhoGAP"/>
    <property type="match status" value="1"/>
</dbReference>